<keyword evidence="5" id="KW-1185">Reference proteome</keyword>
<dbReference type="InterPro" id="IPR050287">
    <property type="entry name" value="MTA/SAH_deaminase"/>
</dbReference>
<evidence type="ECO:0000256" key="2">
    <source>
        <dbReference type="SAM" id="MobiDB-lite"/>
    </source>
</evidence>
<dbReference type="Pfam" id="PF01979">
    <property type="entry name" value="Amidohydro_1"/>
    <property type="match status" value="1"/>
</dbReference>
<comment type="caution">
    <text evidence="4">The sequence shown here is derived from an EMBL/GenBank/DDBJ whole genome shotgun (WGS) entry which is preliminary data.</text>
</comment>
<dbReference type="InterPro" id="IPR011059">
    <property type="entry name" value="Metal-dep_hydrolase_composite"/>
</dbReference>
<keyword evidence="1" id="KW-0378">Hydrolase</keyword>
<feature type="domain" description="Amidohydrolase-related" evidence="3">
    <location>
        <begin position="66"/>
        <end position="451"/>
    </location>
</feature>
<evidence type="ECO:0000313" key="5">
    <source>
        <dbReference type="Proteomes" id="UP001500630"/>
    </source>
</evidence>
<feature type="region of interest" description="Disordered" evidence="2">
    <location>
        <begin position="500"/>
        <end position="525"/>
    </location>
</feature>
<dbReference type="Proteomes" id="UP001500630">
    <property type="component" value="Unassembled WGS sequence"/>
</dbReference>
<dbReference type="Gene3D" id="2.30.40.10">
    <property type="entry name" value="Urease, subunit C, domain 1"/>
    <property type="match status" value="1"/>
</dbReference>
<dbReference type="EMBL" id="BAABDQ010000071">
    <property type="protein sequence ID" value="GAA3623663.1"/>
    <property type="molecule type" value="Genomic_DNA"/>
</dbReference>
<evidence type="ECO:0000256" key="1">
    <source>
        <dbReference type="ARBA" id="ARBA00022801"/>
    </source>
</evidence>
<name>A0ABP7A2L1_9ACTN</name>
<dbReference type="Gene3D" id="3.20.20.140">
    <property type="entry name" value="Metal-dependent hydrolases"/>
    <property type="match status" value="1"/>
</dbReference>
<proteinExistence type="predicted"/>
<evidence type="ECO:0000313" key="4">
    <source>
        <dbReference type="EMBL" id="GAA3623663.1"/>
    </source>
</evidence>
<feature type="compositionally biased region" description="Polar residues" evidence="2">
    <location>
        <begin position="505"/>
        <end position="514"/>
    </location>
</feature>
<dbReference type="InterPro" id="IPR032466">
    <property type="entry name" value="Metal_Hydrolase"/>
</dbReference>
<organism evidence="4 5">
    <name type="scientific">Nonomuraea rosea</name>
    <dbReference type="NCBI Taxonomy" id="638574"/>
    <lineage>
        <taxon>Bacteria</taxon>
        <taxon>Bacillati</taxon>
        <taxon>Actinomycetota</taxon>
        <taxon>Actinomycetes</taxon>
        <taxon>Streptosporangiales</taxon>
        <taxon>Streptosporangiaceae</taxon>
        <taxon>Nonomuraea</taxon>
    </lineage>
</organism>
<evidence type="ECO:0000259" key="3">
    <source>
        <dbReference type="Pfam" id="PF01979"/>
    </source>
</evidence>
<gene>
    <name evidence="4" type="ORF">GCM10022419_131630</name>
</gene>
<sequence>MNALLIRGGHVYTADKEARTYPSGSVLVVAGRIVAVGESRTVDAVVAELDPQIRTGMRVMDAGAMMILPGFVNPHWHEVLGRGLAQLGPRRRLPDPWCDQSDVPGPFAAGGDVRTLSAIFDAAYSFADALEPEEAAAIAEYALLLQLKTGTTTFGDVGSMNKPQALIAATVRLGLRGAVSVWASDGYCPAGESRFRRTRESAEVLDSLESVRRAVQAEGNDRVRMMPSAIYTANLSDELGAGLAAFADRHGLPFATHVAALPDETDVLRQCFGTTPIRRLAELGLLNDRLIAVHCAWADEAEQAMLLRAHARLNHSPAKYGTTGESPMSGTPTLLRLARAGLELSLSTDGEGLPIGGMAEAMRQAWLMHNELRSDNTAVVPTTALAMATRLAAKALCWEEEIGSLETGKQADLVLVRIDDWRYLLRPRPLEGFLLMGGSTDVDTVIVGGRVLVEAGQVIHVAESAVRERFITAAAQIAARLFDVDSQTLTSFTAKFVNPARRQPRSGSAMNPAQRQAAVRHRGLS</sequence>
<dbReference type="SUPFAM" id="SSF51556">
    <property type="entry name" value="Metallo-dependent hydrolases"/>
    <property type="match status" value="1"/>
</dbReference>
<dbReference type="InterPro" id="IPR006680">
    <property type="entry name" value="Amidohydro-rel"/>
</dbReference>
<dbReference type="SUPFAM" id="SSF51338">
    <property type="entry name" value="Composite domain of metallo-dependent hydrolases"/>
    <property type="match status" value="1"/>
</dbReference>
<accession>A0ABP7A2L1</accession>
<reference evidence="5" key="1">
    <citation type="journal article" date="2019" name="Int. J. Syst. Evol. Microbiol.">
        <title>The Global Catalogue of Microorganisms (GCM) 10K type strain sequencing project: providing services to taxonomists for standard genome sequencing and annotation.</title>
        <authorList>
            <consortium name="The Broad Institute Genomics Platform"/>
            <consortium name="The Broad Institute Genome Sequencing Center for Infectious Disease"/>
            <person name="Wu L."/>
            <person name="Ma J."/>
        </authorList>
    </citation>
    <scope>NUCLEOTIDE SEQUENCE [LARGE SCALE GENOMIC DNA]</scope>
    <source>
        <strain evidence="5">JCM 17326</strain>
    </source>
</reference>
<dbReference type="PANTHER" id="PTHR43794:SF11">
    <property type="entry name" value="AMIDOHYDROLASE-RELATED DOMAIN-CONTAINING PROTEIN"/>
    <property type="match status" value="1"/>
</dbReference>
<dbReference type="RefSeq" id="WP_345580062.1">
    <property type="nucleotide sequence ID" value="NZ_BAABDQ010000071.1"/>
</dbReference>
<protein>
    <submittedName>
        <fullName evidence="4">Amidohydrolase family protein</fullName>
    </submittedName>
</protein>
<dbReference type="PANTHER" id="PTHR43794">
    <property type="entry name" value="AMINOHYDROLASE SSNA-RELATED"/>
    <property type="match status" value="1"/>
</dbReference>